<sequence>MAKKSRQNKPARRMSKERQAFPEMKCAPEAQEAVEAGEGLIGSESVATEAEAPPPSSPMPVSSSEEVPPDAVETAPSMEEEGSEVVSEERELLTFNLADEEYAVDIGLIQEITKLTEITLIPRIQSYIRGIITLRGNVIPVFDMRARLGLAPFVKEPKNRFIICATEKGMVAMLVDRVNDVVRLMRRHLEPTPAGVAAIDAGFIKNIARHGDRLLILLDIEKTLQIDR</sequence>
<comment type="caution">
    <text evidence="3">The sequence shown here is derived from an EMBL/GenBank/DDBJ whole genome shotgun (WGS) entry which is preliminary data.</text>
</comment>
<dbReference type="InterPro" id="IPR036061">
    <property type="entry name" value="CheW-like_dom_sf"/>
</dbReference>
<dbReference type="GO" id="GO:0007165">
    <property type="term" value="P:signal transduction"/>
    <property type="evidence" value="ECO:0007669"/>
    <property type="project" value="InterPro"/>
</dbReference>
<proteinExistence type="predicted"/>
<dbReference type="GO" id="GO:0005829">
    <property type="term" value="C:cytosol"/>
    <property type="evidence" value="ECO:0007669"/>
    <property type="project" value="TreeGrafter"/>
</dbReference>
<gene>
    <name evidence="3" type="ORF">MNODULE_16270</name>
</gene>
<evidence type="ECO:0000256" key="1">
    <source>
        <dbReference type="SAM" id="MobiDB-lite"/>
    </source>
</evidence>
<dbReference type="Gene3D" id="2.30.30.40">
    <property type="entry name" value="SH3 Domains"/>
    <property type="match status" value="1"/>
</dbReference>
<dbReference type="RefSeq" id="WP_168061817.1">
    <property type="nucleotide sequence ID" value="NZ_VTOW01000003.1"/>
</dbReference>
<organism evidence="3 4">
    <name type="scientific">Candidatus Manganitrophus noduliformans</name>
    <dbReference type="NCBI Taxonomy" id="2606439"/>
    <lineage>
        <taxon>Bacteria</taxon>
        <taxon>Pseudomonadati</taxon>
        <taxon>Nitrospirota</taxon>
        <taxon>Nitrospiria</taxon>
        <taxon>Candidatus Troglogloeales</taxon>
        <taxon>Candidatus Manganitrophaceae</taxon>
        <taxon>Candidatus Manganitrophus</taxon>
    </lineage>
</organism>
<keyword evidence="4" id="KW-1185">Reference proteome</keyword>
<evidence type="ECO:0000313" key="4">
    <source>
        <dbReference type="Proteomes" id="UP000534783"/>
    </source>
</evidence>
<accession>A0A7X6IC89</accession>
<dbReference type="PANTHER" id="PTHR22617:SF23">
    <property type="entry name" value="CHEMOTAXIS PROTEIN CHEW"/>
    <property type="match status" value="1"/>
</dbReference>
<evidence type="ECO:0000313" key="3">
    <source>
        <dbReference type="EMBL" id="NKE72306.1"/>
    </source>
</evidence>
<protein>
    <submittedName>
        <fullName evidence="3">Purine-binding chemotaxis protein CheW</fullName>
    </submittedName>
</protein>
<feature type="region of interest" description="Disordered" evidence="1">
    <location>
        <begin position="1"/>
        <end position="86"/>
    </location>
</feature>
<dbReference type="InterPro" id="IPR039315">
    <property type="entry name" value="CheW"/>
</dbReference>
<dbReference type="Proteomes" id="UP000534783">
    <property type="component" value="Unassembled WGS sequence"/>
</dbReference>
<feature type="compositionally biased region" description="Basic residues" evidence="1">
    <location>
        <begin position="1"/>
        <end position="13"/>
    </location>
</feature>
<name>A0A7X6IC89_9BACT</name>
<dbReference type="GO" id="GO:0006935">
    <property type="term" value="P:chemotaxis"/>
    <property type="evidence" value="ECO:0007669"/>
    <property type="project" value="InterPro"/>
</dbReference>
<dbReference type="SUPFAM" id="SSF50341">
    <property type="entry name" value="CheW-like"/>
    <property type="match status" value="1"/>
</dbReference>
<dbReference type="PANTHER" id="PTHR22617">
    <property type="entry name" value="CHEMOTAXIS SENSOR HISTIDINE KINASE-RELATED"/>
    <property type="match status" value="1"/>
</dbReference>
<dbReference type="Gene3D" id="2.40.50.180">
    <property type="entry name" value="CheA-289, Domain 4"/>
    <property type="match status" value="1"/>
</dbReference>
<dbReference type="SMART" id="SM00260">
    <property type="entry name" value="CheW"/>
    <property type="match status" value="1"/>
</dbReference>
<dbReference type="PROSITE" id="PS50851">
    <property type="entry name" value="CHEW"/>
    <property type="match status" value="1"/>
</dbReference>
<dbReference type="EMBL" id="VTOW01000003">
    <property type="protein sequence ID" value="NKE72306.1"/>
    <property type="molecule type" value="Genomic_DNA"/>
</dbReference>
<dbReference type="InterPro" id="IPR002545">
    <property type="entry name" value="CheW-lke_dom"/>
</dbReference>
<dbReference type="Pfam" id="PF01584">
    <property type="entry name" value="CheW"/>
    <property type="match status" value="1"/>
</dbReference>
<reference evidence="3 4" key="1">
    <citation type="journal article" date="2020" name="Nature">
        <title>Bacterial chemolithoautotrophy via manganese oxidation.</title>
        <authorList>
            <person name="Yu H."/>
            <person name="Leadbetter J.R."/>
        </authorList>
    </citation>
    <scope>NUCLEOTIDE SEQUENCE [LARGE SCALE GENOMIC DNA]</scope>
    <source>
        <strain evidence="3 4">Mn-1</strain>
    </source>
</reference>
<feature type="domain" description="CheW-like" evidence="2">
    <location>
        <begin position="89"/>
        <end position="228"/>
    </location>
</feature>
<evidence type="ECO:0000259" key="2">
    <source>
        <dbReference type="PROSITE" id="PS50851"/>
    </source>
</evidence>
<dbReference type="AlphaFoldDB" id="A0A7X6IC89"/>
<feature type="compositionally biased region" description="Low complexity" evidence="1">
    <location>
        <begin position="59"/>
        <end position="73"/>
    </location>
</feature>